<dbReference type="InterPro" id="IPR032557">
    <property type="entry name" value="DUF4935"/>
</dbReference>
<dbReference type="RefSeq" id="WP_336680877.1">
    <property type="nucleotide sequence ID" value="NZ_JBBBOO010000017.1"/>
</dbReference>
<protein>
    <submittedName>
        <fullName evidence="2">PIN domain-containing protein</fullName>
    </submittedName>
</protein>
<dbReference type="Proteomes" id="UP001359469">
    <property type="component" value="Unassembled WGS sequence"/>
</dbReference>
<organism evidence="2 3">
    <name type="scientific">Dickeya chrysanthemi</name>
    <name type="common">Pectobacterium chrysanthemi</name>
    <name type="synonym">Erwinia chrysanthemi</name>
    <dbReference type="NCBI Taxonomy" id="556"/>
    <lineage>
        <taxon>Bacteria</taxon>
        <taxon>Pseudomonadati</taxon>
        <taxon>Pseudomonadota</taxon>
        <taxon>Gammaproteobacteria</taxon>
        <taxon>Enterobacterales</taxon>
        <taxon>Pectobacteriaceae</taxon>
        <taxon>Dickeya</taxon>
    </lineage>
</organism>
<dbReference type="EMBL" id="JBBBOO010000017">
    <property type="protein sequence ID" value="MEI7065604.1"/>
    <property type="molecule type" value="Genomic_DNA"/>
</dbReference>
<proteinExistence type="predicted"/>
<evidence type="ECO:0000313" key="3">
    <source>
        <dbReference type="Proteomes" id="UP001359469"/>
    </source>
</evidence>
<evidence type="ECO:0000313" key="2">
    <source>
        <dbReference type="EMBL" id="MEI7065604.1"/>
    </source>
</evidence>
<comment type="caution">
    <text evidence="2">The sequence shown here is derived from an EMBL/GenBank/DDBJ whole genome shotgun (WGS) entry which is preliminary data.</text>
</comment>
<name>A0ABU8JSB5_DICCH</name>
<gene>
    <name evidence="2" type="ORF">WCU84_18395</name>
</gene>
<reference evidence="2 3" key="1">
    <citation type="submission" date="2024-03" db="EMBL/GenBank/DDBJ databases">
        <title>Analysis of soft rot Pectobacteriaceae population diversity in US potato growing regions between 2016 and 2022.</title>
        <authorList>
            <person name="Ma X."/>
            <person name="Zhang X."/>
            <person name="Stodghill P."/>
            <person name="Rioux R."/>
            <person name="Babler B."/>
            <person name="Shrestha S."/>
            <person name="Babler B."/>
            <person name="Rivedal H."/>
            <person name="Frost K."/>
            <person name="Hao J."/>
            <person name="Secor G."/>
            <person name="Swingle B."/>
        </authorList>
    </citation>
    <scope>NUCLEOTIDE SEQUENCE [LARGE SCALE GENOMIC DNA]</scope>
    <source>
        <strain evidence="2 3">SR64</strain>
    </source>
</reference>
<evidence type="ECO:0000259" key="1">
    <source>
        <dbReference type="Pfam" id="PF16289"/>
    </source>
</evidence>
<dbReference type="Pfam" id="PF16289">
    <property type="entry name" value="PIN_12"/>
    <property type="match status" value="1"/>
</dbReference>
<keyword evidence="3" id="KW-1185">Reference proteome</keyword>
<feature type="domain" description="DUF4935" evidence="1">
    <location>
        <begin position="8"/>
        <end position="175"/>
    </location>
</feature>
<accession>A0ABU8JSB5</accession>
<sequence length="376" mass="43368">MELITRLVYIDTSAYERKHFQFGLYILEKLQSFASDDKVHILVTDITRREIEAHIRKKIEEALKELEKFKKSYAPILMTSPGNIGEGLFIKPDIEDVTKDALASFVVFLESKGVEEITVNNVSPLLVFEKYFTNAPPFDQPGKKKEFPDAFTLEAVNEIAINRTHKVYIVSEDKDLISAAEQNQNFIHLNSIQTLIDLLIRNDEELGDMAAFADSTFDKLRPTMIERIRQHLDEMEFIPEGTDYQDVEIDEVQIKNIILSSSNLTDLSEESANYELSVRVTIEADFRYPDYERSPWDPEDKAYAFVFESISRFVFSQSVGVNVEIGFHDGIKENAEILDFTFDDDYILLDSDSGELLSQINNYFDEDYEILDENNH</sequence>